<accession>A0A7W9EG12</accession>
<gene>
    <name evidence="4" type="ORF">FHS49_003889</name>
</gene>
<dbReference type="EMBL" id="JACIJC010000010">
    <property type="protein sequence ID" value="MBB5687842.1"/>
    <property type="molecule type" value="Genomic_DNA"/>
</dbReference>
<evidence type="ECO:0000259" key="3">
    <source>
        <dbReference type="Pfam" id="PF14339"/>
    </source>
</evidence>
<proteinExistence type="predicted"/>
<evidence type="ECO:0000313" key="5">
    <source>
        <dbReference type="Proteomes" id="UP000549617"/>
    </source>
</evidence>
<keyword evidence="5" id="KW-1185">Reference proteome</keyword>
<protein>
    <recommendedName>
        <fullName evidence="6">PEP-CTERM protein-sorting domain-containing protein</fullName>
    </recommendedName>
</protein>
<comment type="caution">
    <text evidence="4">The sequence shown here is derived from an EMBL/GenBank/DDBJ whole genome shotgun (WGS) entry which is preliminary data.</text>
</comment>
<evidence type="ECO:0000256" key="1">
    <source>
        <dbReference type="SAM" id="SignalP"/>
    </source>
</evidence>
<keyword evidence="1" id="KW-0732">Signal</keyword>
<sequence length="291" mass="29527">MSISWKLLAITALTVAPLSSADAEQLIGLTLDQRIVSFDSATPTLIESSFAVSGLASGDVLSGIDLRSSNGILYGVAAASGRIYSLTTSGLATLVSTSSIVPTGGILGVDFNPVPDRLRIIGADDQNLRINVDTGAAIADTGITKSGGGSIDIVGSAYTNSVPNAPAPLTTMLFGIDSITDSLVFSAAPNGGVYTNVGSLGVQLTNLNQVGFDISGRTGAAFLNIDSALYSINLGTGATTFINTIGSGPLVGLTASGAVPEPSTWAMLVMGFGITGYAMRAKTRRKVPSFI</sequence>
<feature type="chain" id="PRO_5031179532" description="PEP-CTERM protein-sorting domain-containing protein" evidence="1">
    <location>
        <begin position="22"/>
        <end position="291"/>
    </location>
</feature>
<evidence type="ECO:0008006" key="6">
    <source>
        <dbReference type="Google" id="ProtNLM"/>
    </source>
</evidence>
<feature type="domain" description="Ice-binding protein C-terminal" evidence="2">
    <location>
        <begin position="258"/>
        <end position="284"/>
    </location>
</feature>
<name>A0A7W9EG12_9SPHN</name>
<dbReference type="Proteomes" id="UP000549617">
    <property type="component" value="Unassembled WGS sequence"/>
</dbReference>
<dbReference type="AlphaFoldDB" id="A0A7W9EG12"/>
<dbReference type="SUPFAM" id="SSF63825">
    <property type="entry name" value="YWTD domain"/>
    <property type="match status" value="1"/>
</dbReference>
<feature type="domain" description="DUF4394" evidence="3">
    <location>
        <begin position="35"/>
        <end position="253"/>
    </location>
</feature>
<dbReference type="RefSeq" id="WP_184022263.1">
    <property type="nucleotide sequence ID" value="NZ_JACIJC010000010.1"/>
</dbReference>
<feature type="signal peptide" evidence="1">
    <location>
        <begin position="1"/>
        <end position="21"/>
    </location>
</feature>
<organism evidence="4 5">
    <name type="scientific">Sphingobium boeckii</name>
    <dbReference type="NCBI Taxonomy" id="1082345"/>
    <lineage>
        <taxon>Bacteria</taxon>
        <taxon>Pseudomonadati</taxon>
        <taxon>Pseudomonadota</taxon>
        <taxon>Alphaproteobacteria</taxon>
        <taxon>Sphingomonadales</taxon>
        <taxon>Sphingomonadaceae</taxon>
        <taxon>Sphingobium</taxon>
    </lineage>
</organism>
<dbReference type="Pfam" id="PF07589">
    <property type="entry name" value="PEP-CTERM"/>
    <property type="match status" value="1"/>
</dbReference>
<evidence type="ECO:0000259" key="2">
    <source>
        <dbReference type="Pfam" id="PF07589"/>
    </source>
</evidence>
<dbReference type="Pfam" id="PF14339">
    <property type="entry name" value="DUF4394"/>
    <property type="match status" value="1"/>
</dbReference>
<evidence type="ECO:0000313" key="4">
    <source>
        <dbReference type="EMBL" id="MBB5687842.1"/>
    </source>
</evidence>
<dbReference type="InterPro" id="IPR013424">
    <property type="entry name" value="Ice-binding_C"/>
</dbReference>
<dbReference type="NCBIfam" id="NF035944">
    <property type="entry name" value="PEPxxWA-CTERM"/>
    <property type="match status" value="1"/>
</dbReference>
<reference evidence="4 5" key="1">
    <citation type="submission" date="2020-08" db="EMBL/GenBank/DDBJ databases">
        <title>Genomic Encyclopedia of Type Strains, Phase IV (KMG-IV): sequencing the most valuable type-strain genomes for metagenomic binning, comparative biology and taxonomic classification.</title>
        <authorList>
            <person name="Goeker M."/>
        </authorList>
    </citation>
    <scope>NUCLEOTIDE SEQUENCE [LARGE SCALE GENOMIC DNA]</scope>
    <source>
        <strain evidence="4 5">DSM 25079</strain>
    </source>
</reference>
<dbReference type="InterPro" id="IPR025507">
    <property type="entry name" value="DUF4394"/>
</dbReference>